<accession>A0A376FNC6</accession>
<keyword evidence="1" id="KW-0812">Transmembrane</keyword>
<dbReference type="InterPro" id="IPR029016">
    <property type="entry name" value="GAF-like_dom_sf"/>
</dbReference>
<dbReference type="Pfam" id="PF01590">
    <property type="entry name" value="GAF"/>
    <property type="match status" value="1"/>
</dbReference>
<keyword evidence="1" id="KW-1133">Transmembrane helix</keyword>
<organism evidence="3 4">
    <name type="scientific">Enterobacter asburiae</name>
    <dbReference type="NCBI Taxonomy" id="61645"/>
    <lineage>
        <taxon>Bacteria</taxon>
        <taxon>Pseudomonadati</taxon>
        <taxon>Pseudomonadota</taxon>
        <taxon>Gammaproteobacteria</taxon>
        <taxon>Enterobacterales</taxon>
        <taxon>Enterobacteriaceae</taxon>
        <taxon>Enterobacter</taxon>
        <taxon>Enterobacter cloacae complex</taxon>
    </lineage>
</organism>
<feature type="transmembrane region" description="Helical" evidence="1">
    <location>
        <begin position="26"/>
        <end position="44"/>
    </location>
</feature>
<name>A0A376FNC6_ENTAS</name>
<evidence type="ECO:0000256" key="1">
    <source>
        <dbReference type="SAM" id="Phobius"/>
    </source>
</evidence>
<dbReference type="PANTHER" id="PTHR34220:SF7">
    <property type="entry name" value="SENSOR HISTIDINE KINASE YPDA"/>
    <property type="match status" value="1"/>
</dbReference>
<dbReference type="PANTHER" id="PTHR34220">
    <property type="entry name" value="SENSOR HISTIDINE KINASE YPDA"/>
    <property type="match status" value="1"/>
</dbReference>
<evidence type="ECO:0000313" key="4">
    <source>
        <dbReference type="Proteomes" id="UP000255163"/>
    </source>
</evidence>
<dbReference type="SUPFAM" id="SSF55781">
    <property type="entry name" value="GAF domain-like"/>
    <property type="match status" value="1"/>
</dbReference>
<proteinExistence type="predicted"/>
<feature type="domain" description="GAF" evidence="2">
    <location>
        <begin position="80"/>
        <end position="194"/>
    </location>
</feature>
<sequence>MRNADYDPCRRLGPTTALGLDIVSKIGIPMILGSVCIGFIVLLVQSVEGEKEASAARQAKLALDIANKTLPLFRHVNAESLRQVCEIIRHDIHADAVAITNIDHVLAYVGVGEHNYRDNDDTISPTTRQAINYGKIIIKNNDEAHRTPEIHSMLVIPLWEKGVVTGTLKIYYCHAHQITSTLQEMAIGLSQIISTSLRFRGRSSCARWQIRQSCARCRVKLIPISCLTRLNAISRPFALIRTPRAS</sequence>
<protein>
    <submittedName>
        <fullName evidence="3">Inner membrane protein ypdA</fullName>
    </submittedName>
</protein>
<gene>
    <name evidence="3" type="primary">ypdA_2</name>
    <name evidence="3" type="ORF">NCTC12123_05788</name>
</gene>
<dbReference type="STRING" id="640513.Entas_3125"/>
<evidence type="ECO:0000313" key="3">
    <source>
        <dbReference type="EMBL" id="STD26813.1"/>
    </source>
</evidence>
<dbReference type="Gene3D" id="3.30.450.40">
    <property type="match status" value="1"/>
</dbReference>
<reference evidence="3 4" key="1">
    <citation type="submission" date="2018-06" db="EMBL/GenBank/DDBJ databases">
        <authorList>
            <consortium name="Pathogen Informatics"/>
            <person name="Doyle S."/>
        </authorList>
    </citation>
    <scope>NUCLEOTIDE SEQUENCE [LARGE SCALE GENOMIC DNA]</scope>
    <source>
        <strain evidence="3 4">NCTC12123</strain>
    </source>
</reference>
<dbReference type="EMBL" id="UFYI01000007">
    <property type="protein sequence ID" value="STD26813.1"/>
    <property type="molecule type" value="Genomic_DNA"/>
</dbReference>
<dbReference type="AlphaFoldDB" id="A0A376FNC6"/>
<dbReference type="InterPro" id="IPR050640">
    <property type="entry name" value="Bact_2-comp_sensor_kinase"/>
</dbReference>
<dbReference type="Proteomes" id="UP000255163">
    <property type="component" value="Unassembled WGS sequence"/>
</dbReference>
<keyword evidence="1" id="KW-0472">Membrane</keyword>
<evidence type="ECO:0000259" key="2">
    <source>
        <dbReference type="Pfam" id="PF01590"/>
    </source>
</evidence>
<dbReference type="InterPro" id="IPR003018">
    <property type="entry name" value="GAF"/>
</dbReference>